<protein>
    <recommendedName>
        <fullName evidence="4">CUB domain-containing protein</fullName>
    </recommendedName>
</protein>
<keyword evidence="3" id="KW-1185">Reference proteome</keyword>
<sequence length="172" mass="19147">MSTTTPTTITTTTTGTTTTTPPSSMKCNKDVVISHGSLDYWSTPNFPQDYPEGVTCTLTVTIPKSLQSGFAEIKVVEGGIIFKTKDCQHDVLLEDSRKRSGVFSPRTTPLRRRRLCSLLQTKMVQLRKASNYPSQESILSANVQELTPSCVSANCLSDYLRNRTLWLEYCAR</sequence>
<reference evidence="2" key="1">
    <citation type="journal article" date="2021" name="Sci. Adv.">
        <title>The American lobster genome reveals insights on longevity, neural, and immune adaptations.</title>
        <authorList>
            <person name="Polinski J.M."/>
            <person name="Zimin A.V."/>
            <person name="Clark K.F."/>
            <person name="Kohn A.B."/>
            <person name="Sadowski N."/>
            <person name="Timp W."/>
            <person name="Ptitsyn A."/>
            <person name="Khanna P."/>
            <person name="Romanova D.Y."/>
            <person name="Williams P."/>
            <person name="Greenwood S.J."/>
            <person name="Moroz L.L."/>
            <person name="Walt D.R."/>
            <person name="Bodnar A.G."/>
        </authorList>
    </citation>
    <scope>NUCLEOTIDE SEQUENCE</scope>
    <source>
        <strain evidence="2">GMGI-L3</strain>
    </source>
</reference>
<dbReference type="EMBL" id="JAHLQT010030594">
    <property type="protein sequence ID" value="KAG7160909.1"/>
    <property type="molecule type" value="Genomic_DNA"/>
</dbReference>
<dbReference type="AlphaFoldDB" id="A0A8J5MRH4"/>
<accession>A0A8J5MRH4</accession>
<organism evidence="2 3">
    <name type="scientific">Homarus americanus</name>
    <name type="common">American lobster</name>
    <dbReference type="NCBI Taxonomy" id="6706"/>
    <lineage>
        <taxon>Eukaryota</taxon>
        <taxon>Metazoa</taxon>
        <taxon>Ecdysozoa</taxon>
        <taxon>Arthropoda</taxon>
        <taxon>Crustacea</taxon>
        <taxon>Multicrustacea</taxon>
        <taxon>Malacostraca</taxon>
        <taxon>Eumalacostraca</taxon>
        <taxon>Eucarida</taxon>
        <taxon>Decapoda</taxon>
        <taxon>Pleocyemata</taxon>
        <taxon>Astacidea</taxon>
        <taxon>Nephropoidea</taxon>
        <taxon>Nephropidae</taxon>
        <taxon>Homarus</taxon>
    </lineage>
</organism>
<name>A0A8J5MRH4_HOMAM</name>
<comment type="caution">
    <text evidence="2">The sequence shown here is derived from an EMBL/GenBank/DDBJ whole genome shotgun (WGS) entry which is preliminary data.</text>
</comment>
<evidence type="ECO:0000313" key="2">
    <source>
        <dbReference type="EMBL" id="KAG7160909.1"/>
    </source>
</evidence>
<dbReference type="Proteomes" id="UP000747542">
    <property type="component" value="Unassembled WGS sequence"/>
</dbReference>
<feature type="compositionally biased region" description="Low complexity" evidence="1">
    <location>
        <begin position="1"/>
        <end position="22"/>
    </location>
</feature>
<evidence type="ECO:0000313" key="3">
    <source>
        <dbReference type="Proteomes" id="UP000747542"/>
    </source>
</evidence>
<feature type="region of interest" description="Disordered" evidence="1">
    <location>
        <begin position="1"/>
        <end position="24"/>
    </location>
</feature>
<gene>
    <name evidence="2" type="ORF">Hamer_G007685</name>
</gene>
<proteinExistence type="predicted"/>
<evidence type="ECO:0008006" key="4">
    <source>
        <dbReference type="Google" id="ProtNLM"/>
    </source>
</evidence>
<evidence type="ECO:0000256" key="1">
    <source>
        <dbReference type="SAM" id="MobiDB-lite"/>
    </source>
</evidence>